<dbReference type="GO" id="GO:0006665">
    <property type="term" value="P:sphingolipid metabolic process"/>
    <property type="evidence" value="ECO:0007669"/>
    <property type="project" value="UniProtKB-UniRule"/>
</dbReference>
<dbReference type="GO" id="GO:0032541">
    <property type="term" value="C:cortical endoplasmic reticulum"/>
    <property type="evidence" value="ECO:0007669"/>
    <property type="project" value="TreeGrafter"/>
</dbReference>
<evidence type="ECO:0000256" key="4">
    <source>
        <dbReference type="ARBA" id="ARBA00022692"/>
    </source>
</evidence>
<dbReference type="Proteomes" id="UP000053890">
    <property type="component" value="Unassembled WGS sequence"/>
</dbReference>
<name>A0A0P9EMX3_RHOGW</name>
<evidence type="ECO:0000256" key="3">
    <source>
        <dbReference type="ARBA" id="ARBA00022448"/>
    </source>
</evidence>
<keyword evidence="4 10" id="KW-0812">Transmembrane</keyword>
<feature type="transmembrane region" description="Helical" evidence="10">
    <location>
        <begin position="134"/>
        <end position="157"/>
    </location>
</feature>
<dbReference type="GO" id="GO:0000139">
    <property type="term" value="C:Golgi membrane"/>
    <property type="evidence" value="ECO:0007669"/>
    <property type="project" value="UniProtKB-SubCell"/>
</dbReference>
<keyword evidence="5 10" id="KW-0256">Endoplasmic reticulum</keyword>
<dbReference type="STRING" id="578459.A0A0P9EMX3"/>
<dbReference type="GO" id="GO:0016125">
    <property type="term" value="P:sterol metabolic process"/>
    <property type="evidence" value="ECO:0007669"/>
    <property type="project" value="UniProtKB-UniRule"/>
</dbReference>
<keyword evidence="8 10" id="KW-0443">Lipid metabolism</keyword>
<keyword evidence="9 10" id="KW-0472">Membrane</keyword>
<evidence type="ECO:0000256" key="9">
    <source>
        <dbReference type="ARBA" id="ARBA00023136"/>
    </source>
</evidence>
<comment type="similarity">
    <text evidence="2 10">Belongs to the ARV1 family.</text>
</comment>
<protein>
    <recommendedName>
        <fullName evidence="10">Protein ARV</fullName>
    </recommendedName>
</protein>
<dbReference type="OMA" id="ERECQRT"/>
<feature type="transmembrane region" description="Helical" evidence="10">
    <location>
        <begin position="290"/>
        <end position="307"/>
    </location>
</feature>
<dbReference type="AlphaFoldDB" id="A0A0P9EMX3"/>
<comment type="function">
    <text evidence="10">Mediator of sterol homeostasis involved in sterol uptake, trafficking and distribution into membranes.</text>
</comment>
<gene>
    <name evidence="11" type="ORF">RHOBADRAFT_55013</name>
</gene>
<dbReference type="InterPro" id="IPR007290">
    <property type="entry name" value="Arv1"/>
</dbReference>
<evidence type="ECO:0000313" key="11">
    <source>
        <dbReference type="EMBL" id="KPV73241.1"/>
    </source>
</evidence>
<evidence type="ECO:0000313" key="12">
    <source>
        <dbReference type="Proteomes" id="UP000053890"/>
    </source>
</evidence>
<dbReference type="GO" id="GO:0097036">
    <property type="term" value="P:regulation of plasma membrane sterol distribution"/>
    <property type="evidence" value="ECO:0007669"/>
    <property type="project" value="UniProtKB-UniRule"/>
</dbReference>
<evidence type="ECO:0000256" key="10">
    <source>
        <dbReference type="RuleBase" id="RU368065"/>
    </source>
</evidence>
<keyword evidence="3 10" id="KW-0813">Transport</keyword>
<feature type="transmembrane region" description="Helical" evidence="10">
    <location>
        <begin position="169"/>
        <end position="189"/>
    </location>
</feature>
<comment type="subcellular location">
    <subcellularLocation>
        <location evidence="1 10">Endoplasmic reticulum membrane</location>
        <topology evidence="1 10">Multi-pass membrane protein</topology>
    </subcellularLocation>
    <subcellularLocation>
        <location evidence="10">Golgi apparatus membrane</location>
        <topology evidence="10">Multi-pass membrane protein</topology>
    </subcellularLocation>
</comment>
<proteinExistence type="inferred from homology"/>
<keyword evidence="6 10" id="KW-1133">Transmembrane helix</keyword>
<keyword evidence="10" id="KW-0746">Sphingolipid metabolism</keyword>
<dbReference type="GeneID" id="28978062"/>
<dbReference type="EMBL" id="KQ474083">
    <property type="protein sequence ID" value="KPV73241.1"/>
    <property type="molecule type" value="Genomic_DNA"/>
</dbReference>
<keyword evidence="10" id="KW-0333">Golgi apparatus</keyword>
<evidence type="ECO:0000256" key="8">
    <source>
        <dbReference type="ARBA" id="ARBA00023098"/>
    </source>
</evidence>
<dbReference type="OrthoDB" id="2192830at2759"/>
<dbReference type="PANTHER" id="PTHR14467:SF0">
    <property type="entry name" value="PROTEIN ARV1"/>
    <property type="match status" value="1"/>
</dbReference>
<dbReference type="PANTHER" id="PTHR14467">
    <property type="entry name" value="ARV1"/>
    <property type="match status" value="1"/>
</dbReference>
<keyword evidence="12" id="KW-1185">Reference proteome</keyword>
<evidence type="ECO:0000256" key="5">
    <source>
        <dbReference type="ARBA" id="ARBA00022824"/>
    </source>
</evidence>
<evidence type="ECO:0000256" key="1">
    <source>
        <dbReference type="ARBA" id="ARBA00004477"/>
    </source>
</evidence>
<evidence type="ECO:0000256" key="6">
    <source>
        <dbReference type="ARBA" id="ARBA00022989"/>
    </source>
</evidence>
<evidence type="ECO:0000256" key="2">
    <source>
        <dbReference type="ARBA" id="ARBA00009187"/>
    </source>
</evidence>
<sequence>MADAARAVVHDSSPEQYECVHCSAEVPSLFVKYSDPGNTSLVQCASCGQLADVHQSFPLEVLLLLDLVLLKSPVYRHLLRNRGGATAQDRHKYQLAQSFKLGALVLAVDTLVRCFGTETATESEFLALFAKTGAYCLVETLSFLFCVCIAAVIVTLPRSCWHDLRLVPLTYFYASLPVVLFLAITSVIWRDEYLPSSSSTSSPALPPFLAPITTRLDALYRSHRAGTSTPQPAIVRYAASFSRANLRSPLAEVGSARGWASEAVLRKWVGGQSAVVAFSVLLRTSKARSAVVLLVAWLLHLVVLHAIDPFLS</sequence>
<dbReference type="GO" id="GO:0005789">
    <property type="term" value="C:endoplasmic reticulum membrane"/>
    <property type="evidence" value="ECO:0007669"/>
    <property type="project" value="UniProtKB-SubCell"/>
</dbReference>
<dbReference type="RefSeq" id="XP_018269290.1">
    <property type="nucleotide sequence ID" value="XM_018417614.1"/>
</dbReference>
<keyword evidence="7 10" id="KW-0445">Lipid transport</keyword>
<dbReference type="GO" id="GO:0032366">
    <property type="term" value="P:intracellular sterol transport"/>
    <property type="evidence" value="ECO:0007669"/>
    <property type="project" value="UniProtKB-UniRule"/>
</dbReference>
<reference evidence="11 12" key="1">
    <citation type="journal article" date="2015" name="Front. Microbiol.">
        <title>Genome sequence of the plant growth promoting endophytic yeast Rhodotorula graminis WP1.</title>
        <authorList>
            <person name="Firrincieli A."/>
            <person name="Otillar R."/>
            <person name="Salamov A."/>
            <person name="Schmutz J."/>
            <person name="Khan Z."/>
            <person name="Redman R.S."/>
            <person name="Fleck N.D."/>
            <person name="Lindquist E."/>
            <person name="Grigoriev I.V."/>
            <person name="Doty S.L."/>
        </authorList>
    </citation>
    <scope>NUCLEOTIDE SEQUENCE [LARGE SCALE GENOMIC DNA]</scope>
    <source>
        <strain evidence="11 12">WP1</strain>
    </source>
</reference>
<organism evidence="11 12">
    <name type="scientific">Rhodotorula graminis (strain WP1)</name>
    <dbReference type="NCBI Taxonomy" id="578459"/>
    <lineage>
        <taxon>Eukaryota</taxon>
        <taxon>Fungi</taxon>
        <taxon>Dikarya</taxon>
        <taxon>Basidiomycota</taxon>
        <taxon>Pucciniomycotina</taxon>
        <taxon>Microbotryomycetes</taxon>
        <taxon>Sporidiobolales</taxon>
        <taxon>Sporidiobolaceae</taxon>
        <taxon>Rhodotorula</taxon>
    </lineage>
</organism>
<accession>A0A0P9EMX3</accession>
<evidence type="ECO:0000256" key="7">
    <source>
        <dbReference type="ARBA" id="ARBA00023055"/>
    </source>
</evidence>
<comment type="function">
    <text evidence="10">Regulates also the sphingolipid metabolism.</text>
</comment>
<dbReference type="Pfam" id="PF04161">
    <property type="entry name" value="Arv1"/>
    <property type="match status" value="1"/>
</dbReference>